<dbReference type="Proteomes" id="UP000694555">
    <property type="component" value="Unplaced"/>
</dbReference>
<reference evidence="2" key="2">
    <citation type="submission" date="2025-09" db="UniProtKB">
        <authorList>
            <consortium name="Ensembl"/>
        </authorList>
    </citation>
    <scope>IDENTIFICATION</scope>
</reference>
<dbReference type="Ensembl" id="ENSBJAT00000001314.1">
    <property type="protein sequence ID" value="ENSBJAP00000001286.1"/>
    <property type="gene ID" value="ENSBJAG00000000964.1"/>
</dbReference>
<protein>
    <submittedName>
        <fullName evidence="2">Uncharacterized protein</fullName>
    </submittedName>
</protein>
<dbReference type="SUPFAM" id="SSF56436">
    <property type="entry name" value="C-type lectin-like"/>
    <property type="match status" value="1"/>
</dbReference>
<evidence type="ECO:0000256" key="1">
    <source>
        <dbReference type="SAM" id="SignalP"/>
    </source>
</evidence>
<proteinExistence type="predicted"/>
<keyword evidence="1" id="KW-0732">Signal</keyword>
<sequence length="91" mass="9951">MSIVPGEQGSLQSPSFLLLALISVVSPCTEQGWTCCPKGWKRFQKSCYFFSNDTMHGIASEQNCTGMGSHLAQKKLHLASRKNPSEMTSLA</sequence>
<accession>A0A8C0AN78</accession>
<dbReference type="AlphaFoldDB" id="A0A8C0AN78"/>
<dbReference type="InterPro" id="IPR016187">
    <property type="entry name" value="CTDL_fold"/>
</dbReference>
<feature type="signal peptide" evidence="1">
    <location>
        <begin position="1"/>
        <end position="27"/>
    </location>
</feature>
<organism evidence="2 3">
    <name type="scientific">Buteo japonicus</name>
    <dbReference type="NCBI Taxonomy" id="224669"/>
    <lineage>
        <taxon>Eukaryota</taxon>
        <taxon>Metazoa</taxon>
        <taxon>Chordata</taxon>
        <taxon>Craniata</taxon>
        <taxon>Vertebrata</taxon>
        <taxon>Euteleostomi</taxon>
        <taxon>Archelosauria</taxon>
        <taxon>Archosauria</taxon>
        <taxon>Dinosauria</taxon>
        <taxon>Saurischia</taxon>
        <taxon>Theropoda</taxon>
        <taxon>Coelurosauria</taxon>
        <taxon>Aves</taxon>
        <taxon>Neognathae</taxon>
        <taxon>Neoaves</taxon>
        <taxon>Telluraves</taxon>
        <taxon>Accipitrimorphae</taxon>
        <taxon>Accipitriformes</taxon>
        <taxon>Accipitridae</taxon>
        <taxon>Accipitrinae</taxon>
        <taxon>Buteo</taxon>
    </lineage>
</organism>
<reference evidence="2" key="1">
    <citation type="submission" date="2025-08" db="UniProtKB">
        <authorList>
            <consortium name="Ensembl"/>
        </authorList>
    </citation>
    <scope>IDENTIFICATION</scope>
</reference>
<dbReference type="InterPro" id="IPR016186">
    <property type="entry name" value="C-type_lectin-like/link_sf"/>
</dbReference>
<feature type="chain" id="PRO_5034265909" evidence="1">
    <location>
        <begin position="28"/>
        <end position="91"/>
    </location>
</feature>
<evidence type="ECO:0000313" key="2">
    <source>
        <dbReference type="Ensembl" id="ENSBJAP00000001286.1"/>
    </source>
</evidence>
<dbReference type="Gene3D" id="3.10.100.10">
    <property type="entry name" value="Mannose-Binding Protein A, subunit A"/>
    <property type="match status" value="1"/>
</dbReference>
<keyword evidence="3" id="KW-1185">Reference proteome</keyword>
<evidence type="ECO:0000313" key="3">
    <source>
        <dbReference type="Proteomes" id="UP000694555"/>
    </source>
</evidence>
<name>A0A8C0AN78_9AVES</name>